<dbReference type="EMBL" id="LGKP01000025">
    <property type="protein sequence ID" value="KPL85345.1"/>
    <property type="molecule type" value="Genomic_DNA"/>
</dbReference>
<keyword evidence="11" id="KW-1185">Reference proteome</keyword>
<dbReference type="Pfam" id="PF08220">
    <property type="entry name" value="HTH_DeoR"/>
    <property type="match status" value="1"/>
</dbReference>
<comment type="similarity">
    <text evidence="7">Belongs to the Rap family.</text>
</comment>
<dbReference type="InterPro" id="IPR036388">
    <property type="entry name" value="WH-like_DNA-bd_sf"/>
</dbReference>
<dbReference type="SUPFAM" id="SSF88659">
    <property type="entry name" value="Sigma3 and sigma4 domains of RNA polymerase sigma factors"/>
    <property type="match status" value="1"/>
</dbReference>
<dbReference type="RefSeq" id="WP_054535641.1">
    <property type="nucleotide sequence ID" value="NZ_LGKP01000025.1"/>
</dbReference>
<dbReference type="Pfam" id="PF13181">
    <property type="entry name" value="TPR_8"/>
    <property type="match status" value="1"/>
</dbReference>
<dbReference type="InterPro" id="IPR019734">
    <property type="entry name" value="TPR_rpt"/>
</dbReference>
<evidence type="ECO:0000256" key="2">
    <source>
        <dbReference type="ARBA" id="ARBA00022490"/>
    </source>
</evidence>
<dbReference type="AlphaFoldDB" id="A0A0P6Y8K0"/>
<evidence type="ECO:0000256" key="6">
    <source>
        <dbReference type="ARBA" id="ARBA00023163"/>
    </source>
</evidence>
<dbReference type="SUPFAM" id="SSF46785">
    <property type="entry name" value="Winged helix' DNA-binding domain"/>
    <property type="match status" value="1"/>
</dbReference>
<gene>
    <name evidence="10" type="ORF">SE18_16925</name>
</gene>
<dbReference type="STRING" id="70996.SE18_16925"/>
<keyword evidence="5" id="KW-0805">Transcription regulation</keyword>
<evidence type="ECO:0000256" key="7">
    <source>
        <dbReference type="ARBA" id="ARBA00038253"/>
    </source>
</evidence>
<comment type="subcellular location">
    <subcellularLocation>
        <location evidence="1">Cytoplasm</location>
    </subcellularLocation>
</comment>
<evidence type="ECO:0000259" key="9">
    <source>
        <dbReference type="Pfam" id="PF08220"/>
    </source>
</evidence>
<dbReference type="PANTHER" id="PTHR46630:SF1">
    <property type="entry name" value="TETRATRICOPEPTIDE REPEAT PROTEIN 29"/>
    <property type="match status" value="1"/>
</dbReference>
<evidence type="ECO:0000313" key="10">
    <source>
        <dbReference type="EMBL" id="KPL85345.1"/>
    </source>
</evidence>
<evidence type="ECO:0000256" key="5">
    <source>
        <dbReference type="ARBA" id="ARBA00023015"/>
    </source>
</evidence>
<dbReference type="InterPro" id="IPR051476">
    <property type="entry name" value="Bac_ResReg_Asp_Phosphatase"/>
</dbReference>
<dbReference type="GO" id="GO:0003700">
    <property type="term" value="F:DNA-binding transcription factor activity"/>
    <property type="evidence" value="ECO:0007669"/>
    <property type="project" value="InterPro"/>
</dbReference>
<reference evidence="10 11" key="1">
    <citation type="submission" date="2015-07" db="EMBL/GenBank/DDBJ databases">
        <title>Whole genome sequence of Herpetosiphon geysericola DSM 7119.</title>
        <authorList>
            <person name="Hemp J."/>
            <person name="Ward L.M."/>
            <person name="Pace L.A."/>
            <person name="Fischer W.W."/>
        </authorList>
    </citation>
    <scope>NUCLEOTIDE SEQUENCE [LARGE SCALE GENOMIC DNA]</scope>
    <source>
        <strain evidence="10 11">DSM 7119</strain>
    </source>
</reference>
<dbReference type="Pfam" id="PF13424">
    <property type="entry name" value="TPR_12"/>
    <property type="match status" value="1"/>
</dbReference>
<dbReference type="OrthoDB" id="446317at2"/>
<protein>
    <recommendedName>
        <fullName evidence="9">HTH deoR-type domain-containing protein</fullName>
    </recommendedName>
</protein>
<accession>A0A0P6Y8K0</accession>
<evidence type="ECO:0000256" key="3">
    <source>
        <dbReference type="ARBA" id="ARBA00022737"/>
    </source>
</evidence>
<keyword evidence="4 8" id="KW-0802">TPR repeat</keyword>
<evidence type="ECO:0000313" key="11">
    <source>
        <dbReference type="Proteomes" id="UP000050277"/>
    </source>
</evidence>
<keyword evidence="2" id="KW-0963">Cytoplasm</keyword>
<dbReference type="InterPro" id="IPR036390">
    <property type="entry name" value="WH_DNA-bd_sf"/>
</dbReference>
<comment type="caution">
    <text evidence="10">The sequence shown here is derived from an EMBL/GenBank/DDBJ whole genome shotgun (WGS) entry which is preliminary data.</text>
</comment>
<dbReference type="Gene3D" id="1.10.10.10">
    <property type="entry name" value="Winged helix-like DNA-binding domain superfamily/Winged helix DNA-binding domain"/>
    <property type="match status" value="1"/>
</dbReference>
<evidence type="ECO:0000256" key="8">
    <source>
        <dbReference type="PROSITE-ProRule" id="PRU00339"/>
    </source>
</evidence>
<proteinExistence type="inferred from homology"/>
<dbReference type="SMART" id="SM00028">
    <property type="entry name" value="TPR"/>
    <property type="match status" value="4"/>
</dbReference>
<dbReference type="InterPro" id="IPR001034">
    <property type="entry name" value="DeoR_HTH"/>
</dbReference>
<organism evidence="10 11">
    <name type="scientific">Herpetosiphon geysericola</name>
    <dbReference type="NCBI Taxonomy" id="70996"/>
    <lineage>
        <taxon>Bacteria</taxon>
        <taxon>Bacillati</taxon>
        <taxon>Chloroflexota</taxon>
        <taxon>Chloroflexia</taxon>
        <taxon>Herpetosiphonales</taxon>
        <taxon>Herpetosiphonaceae</taxon>
        <taxon>Herpetosiphon</taxon>
    </lineage>
</organism>
<dbReference type="InterPro" id="IPR011990">
    <property type="entry name" value="TPR-like_helical_dom_sf"/>
</dbReference>
<feature type="repeat" description="TPR" evidence="8">
    <location>
        <begin position="452"/>
        <end position="485"/>
    </location>
</feature>
<dbReference type="PROSITE" id="PS50005">
    <property type="entry name" value="TPR"/>
    <property type="match status" value="1"/>
</dbReference>
<evidence type="ECO:0000256" key="4">
    <source>
        <dbReference type="ARBA" id="ARBA00022803"/>
    </source>
</evidence>
<name>A0A0P6Y8K0_9CHLR</name>
<sequence>MNQPDLLSYDLPTIEKMLAEALRHAREGDLLFLAGSPFASCQIIERWYIGEQPHGSAELGRAVQALLWWLIERIRPHGERHWLALPWRQYNVLAGFYAEGLRIADLAEAMGVVEQTIYPIRNQAIQSLAKLLIEELQHPSPSIPNHAIIALYPQLTAAEQILARMLAFNQPPLVQRWLERWLELNAIAAPTFQQLAAHGLLKSNGLSLVEKLRPFLQSQISAAERRCWHEQLAELLQHNEPLQAIQHWLQAQAYDQAASLIIAEHQTIVDNLQGRALGELLAQIQAHDIQQAQLWFRLKLVSGDVAMTMNDVQTALGEYQAALAANEPLLKAEAYYKRGKAFRSQSTMEAQAHFNYSIAIVERAAPNDPLRYRVCLEQAWMWFQDQRDFEQAQSSLEQAAALIDPLDRGAWAELANARGMFYAHRGEHAEAINQHQAAWLAANEVNHSLLMTHIAHNLGYDYLDLGHYAQALDYFEQSLNLANRTGNRRMQGLCQKSIGACCFWMQELTLAVEHYLAAYQIFAAMHNHNWQANTCYDLAEAYAELGQTQLMRHYYAEAIQLAQASGLDRLLNDLHGLAAHYPGLYPPTIELNERQQQIFDYLKQHPSITNRDYRELTQISPKQAARDLNDLVERNVLVRSGDGRSTSYQLPQSKQNLL</sequence>
<dbReference type="InterPro" id="IPR013324">
    <property type="entry name" value="RNA_pol_sigma_r3/r4-like"/>
</dbReference>
<dbReference type="Proteomes" id="UP000050277">
    <property type="component" value="Unassembled WGS sequence"/>
</dbReference>
<dbReference type="Gene3D" id="1.25.40.10">
    <property type="entry name" value="Tetratricopeptide repeat domain"/>
    <property type="match status" value="1"/>
</dbReference>
<dbReference type="SUPFAM" id="SSF48452">
    <property type="entry name" value="TPR-like"/>
    <property type="match status" value="2"/>
</dbReference>
<dbReference type="GO" id="GO:0005737">
    <property type="term" value="C:cytoplasm"/>
    <property type="evidence" value="ECO:0007669"/>
    <property type="project" value="UniProtKB-SubCell"/>
</dbReference>
<keyword evidence="6" id="KW-0804">Transcription</keyword>
<dbReference type="PANTHER" id="PTHR46630">
    <property type="entry name" value="TETRATRICOPEPTIDE REPEAT PROTEIN 29"/>
    <property type="match status" value="1"/>
</dbReference>
<feature type="domain" description="HTH deoR-type" evidence="9">
    <location>
        <begin position="594"/>
        <end position="639"/>
    </location>
</feature>
<evidence type="ECO:0000256" key="1">
    <source>
        <dbReference type="ARBA" id="ARBA00004496"/>
    </source>
</evidence>
<keyword evidence="3" id="KW-0677">Repeat</keyword>